<accession>A0A251S1R1</accession>
<organism evidence="1 2">
    <name type="scientific">Helianthus annuus</name>
    <name type="common">Common sunflower</name>
    <dbReference type="NCBI Taxonomy" id="4232"/>
    <lineage>
        <taxon>Eukaryota</taxon>
        <taxon>Viridiplantae</taxon>
        <taxon>Streptophyta</taxon>
        <taxon>Embryophyta</taxon>
        <taxon>Tracheophyta</taxon>
        <taxon>Spermatophyta</taxon>
        <taxon>Magnoliopsida</taxon>
        <taxon>eudicotyledons</taxon>
        <taxon>Gunneridae</taxon>
        <taxon>Pentapetalae</taxon>
        <taxon>asterids</taxon>
        <taxon>campanulids</taxon>
        <taxon>Asterales</taxon>
        <taxon>Asteraceae</taxon>
        <taxon>Asteroideae</taxon>
        <taxon>Heliantheae alliance</taxon>
        <taxon>Heliantheae</taxon>
        <taxon>Helianthus</taxon>
    </lineage>
</organism>
<evidence type="ECO:0000313" key="2">
    <source>
        <dbReference type="Proteomes" id="UP000215914"/>
    </source>
</evidence>
<dbReference type="AlphaFoldDB" id="A0A251S1R1"/>
<protein>
    <submittedName>
        <fullName evidence="1">Uncharacterized protein</fullName>
    </submittedName>
</protein>
<dbReference type="Proteomes" id="UP000215914">
    <property type="component" value="Chromosome 16"/>
</dbReference>
<name>A0A251S1R1_HELAN</name>
<dbReference type="EMBL" id="CM007905">
    <property type="protein sequence ID" value="OTF92412.1"/>
    <property type="molecule type" value="Genomic_DNA"/>
</dbReference>
<proteinExistence type="predicted"/>
<sequence>MHGESLWFCKITPIIPIFWKLHRCSLWFDNLLLGYPTPSSFQSHPTPAITTVRRRFHISIPYFSPVTIFNNTLFISQSIYCSALHIQSKEMMHRTYQDILRRTCALVT</sequence>
<reference evidence="2" key="1">
    <citation type="journal article" date="2017" name="Nature">
        <title>The sunflower genome provides insights into oil metabolism, flowering and Asterid evolution.</title>
        <authorList>
            <person name="Badouin H."/>
            <person name="Gouzy J."/>
            <person name="Grassa C.J."/>
            <person name="Murat F."/>
            <person name="Staton S.E."/>
            <person name="Cottret L."/>
            <person name="Lelandais-Briere C."/>
            <person name="Owens G.L."/>
            <person name="Carrere S."/>
            <person name="Mayjonade B."/>
            <person name="Legrand L."/>
            <person name="Gill N."/>
            <person name="Kane N.C."/>
            <person name="Bowers J.E."/>
            <person name="Hubner S."/>
            <person name="Bellec A."/>
            <person name="Berard A."/>
            <person name="Berges H."/>
            <person name="Blanchet N."/>
            <person name="Boniface M.C."/>
            <person name="Brunel D."/>
            <person name="Catrice O."/>
            <person name="Chaidir N."/>
            <person name="Claudel C."/>
            <person name="Donnadieu C."/>
            <person name="Faraut T."/>
            <person name="Fievet G."/>
            <person name="Helmstetter N."/>
            <person name="King M."/>
            <person name="Knapp S.J."/>
            <person name="Lai Z."/>
            <person name="Le Paslier M.C."/>
            <person name="Lippi Y."/>
            <person name="Lorenzon L."/>
            <person name="Mandel J.R."/>
            <person name="Marage G."/>
            <person name="Marchand G."/>
            <person name="Marquand E."/>
            <person name="Bret-Mestries E."/>
            <person name="Morien E."/>
            <person name="Nambeesan S."/>
            <person name="Nguyen T."/>
            <person name="Pegot-Espagnet P."/>
            <person name="Pouilly N."/>
            <person name="Raftis F."/>
            <person name="Sallet E."/>
            <person name="Schiex T."/>
            <person name="Thomas J."/>
            <person name="Vandecasteele C."/>
            <person name="Vares D."/>
            <person name="Vear F."/>
            <person name="Vautrin S."/>
            <person name="Crespi M."/>
            <person name="Mangin B."/>
            <person name="Burke J.M."/>
            <person name="Salse J."/>
            <person name="Munos S."/>
            <person name="Vincourt P."/>
            <person name="Rieseberg L.H."/>
            <person name="Langlade N.B."/>
        </authorList>
    </citation>
    <scope>NUCLEOTIDE SEQUENCE [LARGE SCALE GENOMIC DNA]</scope>
    <source>
        <strain evidence="2">cv. SF193</strain>
    </source>
</reference>
<keyword evidence="2" id="KW-1185">Reference proteome</keyword>
<dbReference type="InParanoid" id="A0A251S1R1"/>
<evidence type="ECO:0000313" key="1">
    <source>
        <dbReference type="EMBL" id="OTF92412.1"/>
    </source>
</evidence>
<gene>
    <name evidence="1" type="ORF">HannXRQ_Chr16g0521581</name>
</gene>